<dbReference type="SUPFAM" id="SSF56281">
    <property type="entry name" value="Metallo-hydrolase/oxidoreductase"/>
    <property type="match status" value="1"/>
</dbReference>
<dbReference type="InterPro" id="IPR036866">
    <property type="entry name" value="RibonucZ/Hydroxyglut_hydro"/>
</dbReference>
<dbReference type="PANTHER" id="PTHR30619">
    <property type="entry name" value="DNA INTERNALIZATION/COMPETENCE PROTEIN COMEC/REC2"/>
    <property type="match status" value="1"/>
</dbReference>
<name>A0ABD7TFE1_9PSED</name>
<dbReference type="AlphaFoldDB" id="A0ABD7TFE1"/>
<dbReference type="InterPro" id="IPR001279">
    <property type="entry name" value="Metallo-B-lactamas"/>
</dbReference>
<dbReference type="Gene3D" id="3.60.15.10">
    <property type="entry name" value="Ribonuclease Z/Hydroxyacylglutathione hydrolase-like"/>
    <property type="match status" value="1"/>
</dbReference>
<dbReference type="EMBL" id="CP078013">
    <property type="protein sequence ID" value="USW00389.1"/>
    <property type="molecule type" value="Genomic_DNA"/>
</dbReference>
<dbReference type="Pfam" id="PF00753">
    <property type="entry name" value="Lactamase_B"/>
    <property type="match status" value="1"/>
</dbReference>
<reference evidence="3" key="1">
    <citation type="journal article" date="2022" name="Front. Plant Sci.">
        <title>Agronomic efficiency and genome mining analysis of the wheat-biostimulant rhizospheric bacterium Pseudomonas pergaminensis sp. nov. strain 1008T.</title>
        <authorList>
            <person name="Diaz M."/>
            <person name="Bach T."/>
            <person name="Gonzalez Anta G."/>
            <person name="Agaras B."/>
            <person name="Wibberg D."/>
            <person name="Noguera F."/>
            <person name="Canciani W."/>
            <person name="Valverde C."/>
        </authorList>
    </citation>
    <scope>NUCLEOTIDE SEQUENCE</scope>
    <source>
        <strain evidence="3">1008</strain>
    </source>
</reference>
<feature type="compositionally biased region" description="Basic and acidic residues" evidence="1">
    <location>
        <begin position="119"/>
        <end position="149"/>
    </location>
</feature>
<proteinExistence type="predicted"/>
<feature type="region of interest" description="Disordered" evidence="1">
    <location>
        <begin position="110"/>
        <end position="155"/>
    </location>
</feature>
<evidence type="ECO:0000259" key="2">
    <source>
        <dbReference type="Pfam" id="PF00753"/>
    </source>
</evidence>
<gene>
    <name evidence="3" type="ORF">KUA23_25815</name>
</gene>
<evidence type="ECO:0000313" key="4">
    <source>
        <dbReference type="Proteomes" id="UP001056907"/>
    </source>
</evidence>
<reference evidence="3" key="2">
    <citation type="submission" date="2024-04" db="EMBL/GenBank/DDBJ databases">
        <authorList>
            <person name="Diaz M."/>
            <person name="Bach T."/>
            <person name="Gonzalez Anta G."/>
            <person name="Agaras B."/>
            <person name="Wibberg D."/>
            <person name="Noguera F."/>
            <person name="Canciani W."/>
            <person name="Ybarra T."/>
            <person name="Nunez M.L."/>
            <person name="Valverde C."/>
        </authorList>
    </citation>
    <scope>NUCLEOTIDE SEQUENCE</scope>
    <source>
        <strain evidence="3">1008</strain>
    </source>
</reference>
<feature type="region of interest" description="Disordered" evidence="1">
    <location>
        <begin position="169"/>
        <end position="189"/>
    </location>
</feature>
<dbReference type="Proteomes" id="UP001056907">
    <property type="component" value="Chromosome"/>
</dbReference>
<sequence>MDTLVALPVSGDSFLLRRDNYNILVDGGYSSRMLIAALSKPRLAISHLHIVVCTHADKDHAGGLTDLLDKSSISVGEFWLPGAWSESLPELLKNPDLVVNALIAEFDNFSPQDNPTLNQDHRSESHARKSIVEESHEAQRKSEHEHEGPEQQDVDEFESHMHALIASERRKFERDSRSNDDQLSPEQQVGNAGLAWLKKQTESLELNELNDADSAKAFGRGRKLLRQQARKNHMDQNWTAFGLELIDTAERIRKIAVQAIRHSVKVRWFDFGEFAKTKQASGGEPDLLVPLNAVEVVVPPPPTEMMMYMLRLTPVNEECLVFLSPGPTWRHRGVVFTGDSPLGHGSGYRLSLLDWPTERAQWVVATAPHHGSESNAVAYEHLEAMTNVELWLRSGGSSKHPGPTFRRLPQVQRGCTHCPRLGLKRGIAEVQLSDQFKGPSFRVKPHDCSC</sequence>
<protein>
    <submittedName>
        <fullName evidence="3">MBL fold metallo-hydrolase</fullName>
    </submittedName>
</protein>
<feature type="compositionally biased region" description="Basic and acidic residues" evidence="1">
    <location>
        <begin position="169"/>
        <end position="180"/>
    </location>
</feature>
<evidence type="ECO:0000313" key="3">
    <source>
        <dbReference type="EMBL" id="USW00389.1"/>
    </source>
</evidence>
<dbReference type="InterPro" id="IPR052159">
    <property type="entry name" value="Competence_DNA_uptake"/>
</dbReference>
<evidence type="ECO:0000256" key="1">
    <source>
        <dbReference type="SAM" id="MobiDB-lite"/>
    </source>
</evidence>
<feature type="domain" description="Metallo-beta-lactamase" evidence="2">
    <location>
        <begin position="8"/>
        <end position="80"/>
    </location>
</feature>
<dbReference type="PANTHER" id="PTHR30619:SF1">
    <property type="entry name" value="RECOMBINATION PROTEIN 2"/>
    <property type="match status" value="1"/>
</dbReference>
<dbReference type="KEGG" id="ppeg:KUA23_25815"/>
<accession>A0ABD7TFE1</accession>
<organism evidence="3 4">
    <name type="scientific">Pseudomonas pergaminensis</name>
    <dbReference type="NCBI Taxonomy" id="2853159"/>
    <lineage>
        <taxon>Bacteria</taxon>
        <taxon>Pseudomonadati</taxon>
        <taxon>Pseudomonadota</taxon>
        <taxon>Gammaproteobacteria</taxon>
        <taxon>Pseudomonadales</taxon>
        <taxon>Pseudomonadaceae</taxon>
        <taxon>Pseudomonas</taxon>
    </lineage>
</organism>
<dbReference type="RefSeq" id="WP_252993060.1">
    <property type="nucleotide sequence ID" value="NZ_CP078013.2"/>
</dbReference>